<dbReference type="Pfam" id="PF18986">
    <property type="entry name" value="DUF5719"/>
    <property type="match status" value="1"/>
</dbReference>
<evidence type="ECO:0000313" key="3">
    <source>
        <dbReference type="Proteomes" id="UP000177876"/>
    </source>
</evidence>
<dbReference type="InterPro" id="IPR036698">
    <property type="entry name" value="TM1070-like_sf"/>
</dbReference>
<dbReference type="Proteomes" id="UP000177876">
    <property type="component" value="Unassembled WGS sequence"/>
</dbReference>
<sequence length="820" mass="88234">MVRKEWESLKKRLIMFLAVLLFISSGIAFLAGTSSKPASADVKADAVSGASPNYRTFKEHELKSIRNVAGGVEGGHYTCSKNSDPFTYFEQDWSGVGLSYLLEQEVGIKADTTAIKIIADDNYSVTLTLDEMRGNSNARGLKTILAYLKGAQSADNPNAPNPIGAPWVAPVAADQTLTDSEGPFRLVIPQQVEGPDPRNTVYSPAGTGTPNWNKAVQRVRAIEVQPTSTGVPPIDPASIPAGELVVYGNILNRHTFTVDQLKSIEPFTGTYHWKNKSAVEGDSVCTGLQLDYLIDEVLGTQAGATDVKLIASDAYSKSFTMNEVRAANANGLKMLLAWYIDADLTADGPIESVKPQADAAETNKSKWIRNLRVIEVDPIGTDPVPDATLIPSDRIIVCGKADAGNVPNEWYLAEGCTGFGFEEWILIGNPNSWKTHVLIDYMIEGAAVQTQELEVDPRSRTSIRVNSVIGDGKNVSARVEGYHGDSLLVERAMYWNNKQGGHCASGVTSLSNQWYLAEGCTAGGFETWVLLQNPGDTAANVNITYMNKDGEKAGPALSLPAKSRTTINAASTMGSDWNVSTKIDSDQPIIAERAMYWNDKRAGHDGTGVSSLSNQWYLAEGCTAGGFETWVLLQNPGDAAANVNITYMNADGVKAGPTVTLPAKSRTTINAADIMGNDWNVSTKIDSDQPIIAERAMYWDNTASGKGGGHCENGVTHGKFRSFLAEGCTAGGFETWALFQNPGNMDATVYITYLTGDGAVEREPLLVPAGKRVSISEKNDIGETYDVSFQATSTAPVVIERAVYWNNKLDGSCSQGLAAW</sequence>
<protein>
    <submittedName>
        <fullName evidence="2">Uncharacterized protein</fullName>
    </submittedName>
</protein>
<dbReference type="Gene3D" id="2.60.290.11">
    <property type="entry name" value="TM1070-like"/>
    <property type="match status" value="4"/>
</dbReference>
<dbReference type="InterPro" id="IPR043777">
    <property type="entry name" value="DUF5719"/>
</dbReference>
<dbReference type="EMBL" id="MELK01000047">
    <property type="protein sequence ID" value="OFW56323.1"/>
    <property type="molecule type" value="Genomic_DNA"/>
</dbReference>
<accession>A0A1F2WHK8</accession>
<dbReference type="STRING" id="1797197.A2Y75_03745"/>
<feature type="region of interest" description="Disordered" evidence="1">
    <location>
        <begin position="190"/>
        <end position="210"/>
    </location>
</feature>
<evidence type="ECO:0000313" key="2">
    <source>
        <dbReference type="EMBL" id="OFW56323.1"/>
    </source>
</evidence>
<evidence type="ECO:0000256" key="1">
    <source>
        <dbReference type="SAM" id="MobiDB-lite"/>
    </source>
</evidence>
<reference evidence="2 3" key="1">
    <citation type="journal article" date="2016" name="Nat. Commun.">
        <title>Thousands of microbial genomes shed light on interconnected biogeochemical processes in an aquifer system.</title>
        <authorList>
            <person name="Anantharaman K."/>
            <person name="Brown C.T."/>
            <person name="Hug L.A."/>
            <person name="Sharon I."/>
            <person name="Castelle C.J."/>
            <person name="Probst A.J."/>
            <person name="Thomas B.C."/>
            <person name="Singh A."/>
            <person name="Wilkins M.J."/>
            <person name="Karaoz U."/>
            <person name="Brodie E.L."/>
            <person name="Williams K.H."/>
            <person name="Hubbard S.S."/>
            <person name="Banfield J.F."/>
        </authorList>
    </citation>
    <scope>NUCLEOTIDE SEQUENCE [LARGE SCALE GENOMIC DNA]</scope>
</reference>
<comment type="caution">
    <text evidence="2">The sequence shown here is derived from an EMBL/GenBank/DDBJ whole genome shotgun (WGS) entry which is preliminary data.</text>
</comment>
<proteinExistence type="predicted"/>
<feature type="compositionally biased region" description="Polar residues" evidence="1">
    <location>
        <begin position="200"/>
        <end position="210"/>
    </location>
</feature>
<name>A0A1F2WHK8_9ACTN</name>
<dbReference type="AlphaFoldDB" id="A0A1F2WHK8"/>
<dbReference type="InterPro" id="IPR036374">
    <property type="entry name" value="OxRdtase_Mopterin-bd_sf"/>
</dbReference>
<gene>
    <name evidence="2" type="ORF">A2Y75_03745</name>
</gene>
<organism evidence="2 3">
    <name type="scientific">Candidatus Solincola sediminis</name>
    <dbReference type="NCBI Taxonomy" id="1797199"/>
    <lineage>
        <taxon>Bacteria</taxon>
        <taxon>Bacillati</taxon>
        <taxon>Actinomycetota</taxon>
        <taxon>Candidatus Geothermincolia</taxon>
        <taxon>Candidatus Geothermincolales</taxon>
        <taxon>Candidatus Geothermincolaceae</taxon>
        <taxon>Candidatus Solincola</taxon>
    </lineage>
</organism>
<dbReference type="SUPFAM" id="SSF56524">
    <property type="entry name" value="Oxidoreductase molybdopterin-binding domain"/>
    <property type="match status" value="1"/>
</dbReference>